<evidence type="ECO:0000256" key="6">
    <source>
        <dbReference type="ARBA" id="ARBA00031012"/>
    </source>
</evidence>
<evidence type="ECO:0000313" key="9">
    <source>
        <dbReference type="EMBL" id="AZI72628.1"/>
    </source>
</evidence>
<protein>
    <recommendedName>
        <fullName evidence="2">RNA-directed RNA polymerase L</fullName>
        <ecNumber evidence="1">2.7.7.48</ecNumber>
    </recommendedName>
    <alternativeName>
        <fullName evidence="4">Large structural protein</fullName>
    </alternativeName>
    <alternativeName>
        <fullName evidence="6">Replicase</fullName>
    </alternativeName>
    <alternativeName>
        <fullName evidence="5">Transcriptase</fullName>
    </alternativeName>
</protein>
<name>A0A3S8NEH2_9VIRU</name>
<keyword evidence="7" id="KW-0175">Coiled coil</keyword>
<dbReference type="GO" id="GO:0003968">
    <property type="term" value="F:RNA-directed RNA polymerase activity"/>
    <property type="evidence" value="ECO:0007669"/>
    <property type="project" value="UniProtKB-KW"/>
</dbReference>
<dbReference type="PROSITE" id="PS50525">
    <property type="entry name" value="RDRP_SSRNA_NEG_SEG"/>
    <property type="match status" value="1"/>
</dbReference>
<keyword evidence="9" id="KW-0548">Nucleotidyltransferase</keyword>
<dbReference type="Proteomes" id="UP000678427">
    <property type="component" value="Genome"/>
</dbReference>
<evidence type="ECO:0000256" key="7">
    <source>
        <dbReference type="SAM" id="Coils"/>
    </source>
</evidence>
<reference evidence="9" key="1">
    <citation type="journal article" date="2018" name="PLoS Pathog.">
        <title>Characterization of Haartman Institute snake virus-1 (HISV-1) and HISV-like viruses-The representatives of genus Hartmanivirus, family Arenaviridae.</title>
        <authorList>
            <person name="Hepojoki J."/>
            <person name="Hepojoki S."/>
            <person name="Smura T."/>
            <person name="Szirovicza L."/>
            <person name="Dervas E."/>
            <person name="Prahauser B."/>
            <person name="Nufer L."/>
            <person name="Schraner E.M."/>
            <person name="Vapalahti O."/>
            <person name="Kipar A."/>
            <person name="Hetzel U."/>
        </authorList>
    </citation>
    <scope>NUCLEOTIDE SEQUENCE</scope>
    <source>
        <strain evidence="9">Sn36_2</strain>
    </source>
</reference>
<keyword evidence="3" id="KW-0808">Transferase</keyword>
<proteinExistence type="predicted"/>
<keyword evidence="9" id="KW-0696">RNA-directed RNA polymerase</keyword>
<evidence type="ECO:0000256" key="2">
    <source>
        <dbReference type="ARBA" id="ARBA00018602"/>
    </source>
</evidence>
<dbReference type="EMBL" id="MH483044">
    <property type="protein sequence ID" value="AZI72628.1"/>
    <property type="molecule type" value="Genomic_RNA"/>
</dbReference>
<evidence type="ECO:0000259" key="8">
    <source>
        <dbReference type="PROSITE" id="PS50525"/>
    </source>
</evidence>
<accession>A0A3S8NEH2</accession>
<dbReference type="Pfam" id="PF06317">
    <property type="entry name" value="Arena_RNA_pol"/>
    <property type="match status" value="2"/>
</dbReference>
<feature type="coiled-coil region" evidence="7">
    <location>
        <begin position="864"/>
        <end position="917"/>
    </location>
</feature>
<dbReference type="EC" id="2.7.7.48" evidence="1"/>
<sequence length="1961" mass="227979">MDVVYNEILEMIVQLNDARFPFVPDAEQLKLVSSLKSKSSKAEAILRLRGNIAERVLCSKYGLVFNDESNKKNIKQILQEISIPNCSSNLTPDAYSFTEDGKVMVYEFGIRKRKKEEKEFMDRKKWLKLSEKFPIVVHVETISSFDDIENPYVRMTLQKIERKMVEFFKKLDKDEELREINLKYFWEIRDLFQQYPYSNKFAGIIGEGEKKREMTSKRSIAITTFPSLDKNKLKKDMEKNIAQRVKNTVNKRIKEGTTFYRETTEENINKIWATFKEESLKGVRTIKQTKLGFEKTDGQVKSEIERLIPAINLINKLNKEKKLKKLDYSYLFKLAGFNSGLVPGPHDSIRWLEDITVRCEKAIIQKGKNAIKEKEHLEKVWETNKDILSPSHPIIKPIESKLIQIEQNLQFTQKPEEAKCQKTIETSHNENYILKCAERRLKNWERADLELIENTSVCILRSANTSYTYKNNFLCFQFFNNQVLFYKSRGHKTKKFAIVGENNLIYFTAHPSRYIAPINLKLCLKNLETEYNKLNGTEMPTQLRSCLIEILLNQNKTSQKNLQNVRYLLMTVKSKFHCYNIGKKLGIQIKNDKNCVDYWIYKKIFQRFIQDNGIYPFLKTEDQQLETRKMLFMSYLCNLITKDSQEKDIERIKANQKYFELKVDWEKERGWRLDNNLSVEELAYGDIKGPTIYPECLNNFYEWFKLECMDYLDKFSLTKLKEPLAFDVSNSNSCMTQVKSQKFYQKASIYQNLNEFQKKKMSKIRNIPYEADKGTTTKLQLLNSDLQKYMDFYKDNGQAWVIEELKTVEPFELCVNLPHLEGLKEMAQASVEDEDDNDLTTIIKNRIAMSEDTDSLHMCLLMKIKSLKDELRIIQKRENCYNQNRFVNKLSSRNTTAVELLNEIRKAKIKNNEIISELTCSDLLDEIPQPYFALSYKEQVGGTRELYIGDILSKISTKIVEEFAKQIKDINPISCLYDHSSETLIRKHVRNCQNMRNTMLRFTPEELMDLNEDQLSSVFVENEDYLFGSLDHSKWGPLSMPSIFADMMDLFNSVLELVGKGENDLSLISEILWSHVTKKVEVSSEYVEYLIKRKNTELKTSINHLNNNELGNETDTYATKLLEEGKLGFQTYPYDMGQGILHGWSDIWAGKTEEYIWKIIKDHLYDFTDSYNCVTSDDQATVLIGSENNLKTIEAHYILSKCLNKKISEKSVWGTEVFEFKSVFVSNGQEIPPTIKFLVIPSFGFEVFDPLNYLNTTDTIMQEAYDNCASIDQCENLLKMTLKLLTCAGFGKNFFENLSSKHFYQCNPKAIMFDNMTFTERKLHSLKENKLFLSKENQILVAKIDKELEDWMAEPHQSIQRAKEVAKLCKDMVWDPTKYGLIRVCSGRMKSNKENNIILSLDPSRNLDDPISSKLYNFIRKHFQSTSFSSLEQSIIESIKDSLRQMTSGESYSGLVATVRSQSFKTMDAYSTISESFAKCKETLLEGYLQLKIQLIIEKFTLDERHYYPVQPIPEKPQVSTEMRGEKVNDDFLIPALASLELREPDFFKKIVEPSIPYKRMKLINSQQLIRMKLIEAADASFNMEIREPYEVFRLTSISNNSTYFQGNDGVCWETTEAVGKAKTLYYLNQTEVHLILNSFIKPVPLNYESILKHWQSITNLEFPNSVEVTGSTVQILMAHAINEKRQTQVCELLKSFPQHLSEKRIYQDQYTMIVSREILWEGQSVTLCFTRNKLDRTNFLTIYWDTVPKWPEKWASVELLNKLLESDMIVEWNLKGMKIKNRSKLNPNLFDKLNSPILIKEGSLGYYKFVDGIPVFQEVATPRIESNLLIGALTKKGVNNFLKEVLESYSLMGKTIFEGTVDTKPDYLTTKAGNILNLKSSVVTSINMLSDKEKFVAMKLFTDCFNESIITEINQGYILCKPGLSGWVFSTQSRFLKGTSILLEDPADVPSAPREESWLD</sequence>
<dbReference type="GO" id="GO:0039694">
    <property type="term" value="P:viral RNA genome replication"/>
    <property type="evidence" value="ECO:0007669"/>
    <property type="project" value="InterPro"/>
</dbReference>
<evidence type="ECO:0000256" key="3">
    <source>
        <dbReference type="ARBA" id="ARBA00022679"/>
    </source>
</evidence>
<gene>
    <name evidence="9" type="primary">RdRp</name>
</gene>
<evidence type="ECO:0000256" key="5">
    <source>
        <dbReference type="ARBA" id="ARBA00030436"/>
    </source>
</evidence>
<dbReference type="InterPro" id="IPR007099">
    <property type="entry name" value="RNA-dir_pol_NSvirus"/>
</dbReference>
<evidence type="ECO:0000256" key="1">
    <source>
        <dbReference type="ARBA" id="ARBA00012494"/>
    </source>
</evidence>
<evidence type="ECO:0000256" key="4">
    <source>
        <dbReference type="ARBA" id="ARBA00030285"/>
    </source>
</evidence>
<dbReference type="InterPro" id="IPR010453">
    <property type="entry name" value="RNA_pol_arenavir"/>
</dbReference>
<organism evidence="9">
    <name type="scientific">Veterinary Pathology Zurich virus 2</name>
    <dbReference type="NCBI Taxonomy" id="2447923"/>
    <lineage>
        <taxon>Viruses</taxon>
        <taxon>Riboviria</taxon>
        <taxon>Orthornavirae</taxon>
        <taxon>Negarnaviricota</taxon>
        <taxon>Polyploviricotina</taxon>
        <taxon>Bunyaviricetes</taxon>
        <taxon>Hareavirales</taxon>
        <taxon>Arenaviridae</taxon>
        <taxon>Hartmanivirus</taxon>
        <taxon>Hartmanivirus turici</taxon>
    </lineage>
</organism>
<feature type="domain" description="RdRp catalytic" evidence="8">
    <location>
        <begin position="1015"/>
        <end position="1223"/>
    </location>
</feature>